<name>A0A0R1UES8_9LACO</name>
<comment type="caution">
    <text evidence="3">The sequence shown here is derived from an EMBL/GenBank/DDBJ whole genome shotgun (WGS) entry which is preliminary data.</text>
</comment>
<feature type="domain" description="S-layer protein C-terminal" evidence="2">
    <location>
        <begin position="98"/>
        <end position="127"/>
    </location>
</feature>
<proteinExistence type="predicted"/>
<feature type="chain" id="PRO_5006411668" description="S-layer protein C-terminal domain-containing protein" evidence="1">
    <location>
        <begin position="30"/>
        <end position="239"/>
    </location>
</feature>
<dbReference type="OrthoDB" id="2316382at2"/>
<evidence type="ECO:0000313" key="4">
    <source>
        <dbReference type="Proteomes" id="UP000051036"/>
    </source>
</evidence>
<dbReference type="PATRIC" id="fig|1423763.3.peg.834"/>
<keyword evidence="1" id="KW-0732">Signal</keyword>
<protein>
    <recommendedName>
        <fullName evidence="2">S-layer protein C-terminal domain-containing protein</fullName>
    </recommendedName>
</protein>
<dbReference type="InterPro" id="IPR024968">
    <property type="entry name" value="SlpA_C_lactobacillus"/>
</dbReference>
<dbReference type="Proteomes" id="UP000051036">
    <property type="component" value="Unassembled WGS sequence"/>
</dbReference>
<feature type="domain" description="S-layer protein C-terminal" evidence="2">
    <location>
        <begin position="30"/>
        <end position="82"/>
    </location>
</feature>
<feature type="signal peptide" evidence="1">
    <location>
        <begin position="1"/>
        <end position="29"/>
    </location>
</feature>
<dbReference type="AlphaFoldDB" id="A0A0R1UES8"/>
<dbReference type="EMBL" id="AZFM01000023">
    <property type="protein sequence ID" value="KRL89464.1"/>
    <property type="molecule type" value="Genomic_DNA"/>
</dbReference>
<gene>
    <name evidence="3" type="ORF">FC46_GL000823</name>
</gene>
<keyword evidence="4" id="KW-1185">Reference proteome</keyword>
<sequence length="239" mass="27542">MFTKKKISVSSAFILFAALFIFVIKPANASSTDTVKLYLNHNAYVYNNKGARLYGKGNYIKKNKAITAPGKLKQINSAKRYYIRYITSSTGVENFYSNQIVVLYWLPYTTMNNQEYYKIGYNRYIKCINVDSIYSKELLTTYAHKANPLSTNQATVITKDPKDINQKHIYALKKVSKDRVENAITLPKNTKLIVDDTAGFENKYAETYHIKGTNYYIYAGDIVKRPRQSVFSHPYYTNN</sequence>
<evidence type="ECO:0000313" key="3">
    <source>
        <dbReference type="EMBL" id="KRL89464.1"/>
    </source>
</evidence>
<dbReference type="RefSeq" id="WP_057799224.1">
    <property type="nucleotide sequence ID" value="NZ_AZFM01000023.1"/>
</dbReference>
<organism evidence="3 4">
    <name type="scientific">Lactobacillus kalixensis DSM 16043</name>
    <dbReference type="NCBI Taxonomy" id="1423763"/>
    <lineage>
        <taxon>Bacteria</taxon>
        <taxon>Bacillati</taxon>
        <taxon>Bacillota</taxon>
        <taxon>Bacilli</taxon>
        <taxon>Lactobacillales</taxon>
        <taxon>Lactobacillaceae</taxon>
        <taxon>Lactobacillus</taxon>
    </lineage>
</organism>
<reference evidence="3 4" key="1">
    <citation type="journal article" date="2015" name="Genome Announc.">
        <title>Expanding the biotechnology potential of lactobacilli through comparative genomics of 213 strains and associated genera.</title>
        <authorList>
            <person name="Sun Z."/>
            <person name="Harris H.M."/>
            <person name="McCann A."/>
            <person name="Guo C."/>
            <person name="Argimon S."/>
            <person name="Zhang W."/>
            <person name="Yang X."/>
            <person name="Jeffery I.B."/>
            <person name="Cooney J.C."/>
            <person name="Kagawa T.F."/>
            <person name="Liu W."/>
            <person name="Song Y."/>
            <person name="Salvetti E."/>
            <person name="Wrobel A."/>
            <person name="Rasinkangas P."/>
            <person name="Parkhill J."/>
            <person name="Rea M.C."/>
            <person name="O'Sullivan O."/>
            <person name="Ritari J."/>
            <person name="Douillard F.P."/>
            <person name="Paul Ross R."/>
            <person name="Yang R."/>
            <person name="Briner A.E."/>
            <person name="Felis G.E."/>
            <person name="de Vos W.M."/>
            <person name="Barrangou R."/>
            <person name="Klaenhammer T.R."/>
            <person name="Caufield P.W."/>
            <person name="Cui Y."/>
            <person name="Zhang H."/>
            <person name="O'Toole P.W."/>
        </authorList>
    </citation>
    <scope>NUCLEOTIDE SEQUENCE [LARGE SCALE GENOMIC DNA]</scope>
    <source>
        <strain evidence="3 4">DSM 16043</strain>
    </source>
</reference>
<evidence type="ECO:0000259" key="2">
    <source>
        <dbReference type="Pfam" id="PF03217"/>
    </source>
</evidence>
<evidence type="ECO:0000256" key="1">
    <source>
        <dbReference type="SAM" id="SignalP"/>
    </source>
</evidence>
<dbReference type="Pfam" id="PF03217">
    <property type="entry name" value="SlpA"/>
    <property type="match status" value="2"/>
</dbReference>
<accession>A0A0R1UES8</accession>